<dbReference type="PANTHER" id="PTHR35849">
    <property type="entry name" value="BLR2341 PROTEIN"/>
    <property type="match status" value="1"/>
</dbReference>
<feature type="domain" description="STAS" evidence="1">
    <location>
        <begin position="14"/>
        <end position="94"/>
    </location>
</feature>
<evidence type="ECO:0000259" key="1">
    <source>
        <dbReference type="PROSITE" id="PS50801"/>
    </source>
</evidence>
<dbReference type="InterPro" id="IPR058548">
    <property type="entry name" value="MlaB-like_STAS"/>
</dbReference>
<organism evidence="2 3">
    <name type="scientific">Ectothiorhodospira marina</name>
    <dbReference type="NCBI Taxonomy" id="1396821"/>
    <lineage>
        <taxon>Bacteria</taxon>
        <taxon>Pseudomonadati</taxon>
        <taxon>Pseudomonadota</taxon>
        <taxon>Gammaproteobacteria</taxon>
        <taxon>Chromatiales</taxon>
        <taxon>Ectothiorhodospiraceae</taxon>
        <taxon>Ectothiorhodospira</taxon>
    </lineage>
</organism>
<dbReference type="AlphaFoldDB" id="A0A1H7FGB8"/>
<dbReference type="CDD" id="cd07043">
    <property type="entry name" value="STAS_anti-anti-sigma_factors"/>
    <property type="match status" value="1"/>
</dbReference>
<dbReference type="Gene3D" id="3.30.750.24">
    <property type="entry name" value="STAS domain"/>
    <property type="match status" value="1"/>
</dbReference>
<reference evidence="3" key="1">
    <citation type="submission" date="2016-10" db="EMBL/GenBank/DDBJ databases">
        <authorList>
            <person name="Varghese N."/>
            <person name="Submissions S."/>
        </authorList>
    </citation>
    <scope>NUCLEOTIDE SEQUENCE [LARGE SCALE GENOMIC DNA]</scope>
    <source>
        <strain evidence="3">DSM 241</strain>
    </source>
</reference>
<dbReference type="OrthoDB" id="3296574at2"/>
<sequence>MECRLIQQDRRGSFVLEGELTIHHALDMKQALLSVLAQSESIEISLAGVTEMDTAGAQLLLMIKRAAEEQGVALRLKDHTSAVRTVVETMQLAGTLGDPMLIPGEAADGDHP</sequence>
<dbReference type="InterPro" id="IPR052746">
    <property type="entry name" value="MlaB_ABC_Transporter"/>
</dbReference>
<dbReference type="EMBL" id="FOAA01000001">
    <property type="protein sequence ID" value="SEK22335.1"/>
    <property type="molecule type" value="Genomic_DNA"/>
</dbReference>
<name>A0A1H7FGB8_9GAMM</name>
<protein>
    <submittedName>
        <fullName evidence="2">Anti-anti-sigma factor</fullName>
    </submittedName>
</protein>
<dbReference type="InterPro" id="IPR002645">
    <property type="entry name" value="STAS_dom"/>
</dbReference>
<dbReference type="InterPro" id="IPR036513">
    <property type="entry name" value="STAS_dom_sf"/>
</dbReference>
<accession>A0A1H7FGB8</accession>
<dbReference type="PANTHER" id="PTHR35849:SF2">
    <property type="entry name" value="BLR2341 PROTEIN"/>
    <property type="match status" value="1"/>
</dbReference>
<proteinExistence type="predicted"/>
<dbReference type="STRING" id="1396821.SAMN05444515_101153"/>
<dbReference type="Proteomes" id="UP000199256">
    <property type="component" value="Unassembled WGS sequence"/>
</dbReference>
<dbReference type="SUPFAM" id="SSF52091">
    <property type="entry name" value="SpoIIaa-like"/>
    <property type="match status" value="1"/>
</dbReference>
<evidence type="ECO:0000313" key="2">
    <source>
        <dbReference type="EMBL" id="SEK22335.1"/>
    </source>
</evidence>
<evidence type="ECO:0000313" key="3">
    <source>
        <dbReference type="Proteomes" id="UP000199256"/>
    </source>
</evidence>
<gene>
    <name evidence="2" type="ORF">SAMN05444515_101153</name>
</gene>
<dbReference type="Pfam" id="PF13466">
    <property type="entry name" value="STAS_2"/>
    <property type="match status" value="1"/>
</dbReference>
<dbReference type="RefSeq" id="WP_090249639.1">
    <property type="nucleotide sequence ID" value="NZ_FOAA01000001.1"/>
</dbReference>
<keyword evidence="3" id="KW-1185">Reference proteome</keyword>
<dbReference type="PROSITE" id="PS50801">
    <property type="entry name" value="STAS"/>
    <property type="match status" value="1"/>
</dbReference>